<accession>A0A835HBH0</accession>
<evidence type="ECO:0000313" key="2">
    <source>
        <dbReference type="Proteomes" id="UP000631114"/>
    </source>
</evidence>
<comment type="caution">
    <text evidence="1">The sequence shown here is derived from an EMBL/GenBank/DDBJ whole genome shotgun (WGS) entry which is preliminary data.</text>
</comment>
<evidence type="ECO:0000313" key="1">
    <source>
        <dbReference type="EMBL" id="KAF9593878.1"/>
    </source>
</evidence>
<keyword evidence="2" id="KW-1185">Reference proteome</keyword>
<name>A0A835HBH0_9MAGN</name>
<reference evidence="1 2" key="1">
    <citation type="submission" date="2020-10" db="EMBL/GenBank/DDBJ databases">
        <title>The Coptis chinensis genome and diversification of protoberbering-type alkaloids.</title>
        <authorList>
            <person name="Wang B."/>
            <person name="Shu S."/>
            <person name="Song C."/>
            <person name="Liu Y."/>
        </authorList>
    </citation>
    <scope>NUCLEOTIDE SEQUENCE [LARGE SCALE GENOMIC DNA]</scope>
    <source>
        <strain evidence="1">HL-2020</strain>
        <tissue evidence="1">Leaf</tissue>
    </source>
</reference>
<dbReference type="OrthoDB" id="5835829at2759"/>
<dbReference type="EMBL" id="JADFTS010000008">
    <property type="protein sequence ID" value="KAF9593878.1"/>
    <property type="molecule type" value="Genomic_DNA"/>
</dbReference>
<proteinExistence type="predicted"/>
<dbReference type="AlphaFoldDB" id="A0A835HBH0"/>
<organism evidence="1 2">
    <name type="scientific">Coptis chinensis</name>
    <dbReference type="NCBI Taxonomy" id="261450"/>
    <lineage>
        <taxon>Eukaryota</taxon>
        <taxon>Viridiplantae</taxon>
        <taxon>Streptophyta</taxon>
        <taxon>Embryophyta</taxon>
        <taxon>Tracheophyta</taxon>
        <taxon>Spermatophyta</taxon>
        <taxon>Magnoliopsida</taxon>
        <taxon>Ranunculales</taxon>
        <taxon>Ranunculaceae</taxon>
        <taxon>Coptidoideae</taxon>
        <taxon>Coptis</taxon>
    </lineage>
</organism>
<protein>
    <submittedName>
        <fullName evidence="1">Uncharacterized protein</fullName>
    </submittedName>
</protein>
<sequence>MGEVGKRVRELMVSGQGNMLRVRTMRRQNGTKAAMGECGSSLGALAELAQLCIWESCDTSYKEGTQAILIQANGNQLSV</sequence>
<dbReference type="Proteomes" id="UP000631114">
    <property type="component" value="Unassembled WGS sequence"/>
</dbReference>
<gene>
    <name evidence="1" type="ORF">IFM89_025669</name>
</gene>